<feature type="region of interest" description="Disordered" evidence="2">
    <location>
        <begin position="166"/>
        <end position="203"/>
    </location>
</feature>
<feature type="domain" description="YTH" evidence="4">
    <location>
        <begin position="305"/>
        <end position="490"/>
    </location>
</feature>
<protein>
    <submittedName>
        <fullName evidence="5">Uncharacterized protein</fullName>
    </submittedName>
</protein>
<reference evidence="5 6" key="1">
    <citation type="journal article" date="2023" name="Elife">
        <title>Identification of key yeast species and microbe-microbe interactions impacting larval growth of Drosophila in the wild.</title>
        <authorList>
            <person name="Mure A."/>
            <person name="Sugiura Y."/>
            <person name="Maeda R."/>
            <person name="Honda K."/>
            <person name="Sakurai N."/>
            <person name="Takahashi Y."/>
            <person name="Watada M."/>
            <person name="Katoh T."/>
            <person name="Gotoh A."/>
            <person name="Gotoh Y."/>
            <person name="Taniguchi I."/>
            <person name="Nakamura K."/>
            <person name="Hayashi T."/>
            <person name="Katayama T."/>
            <person name="Uemura T."/>
            <person name="Hattori Y."/>
        </authorList>
    </citation>
    <scope>NUCLEOTIDE SEQUENCE [LARGE SCALE GENOMIC DNA]</scope>
    <source>
        <strain evidence="5 6">SB-73</strain>
    </source>
</reference>
<dbReference type="PROSITE" id="PS50882">
    <property type="entry name" value="YTH"/>
    <property type="match status" value="1"/>
</dbReference>
<feature type="compositionally biased region" description="Low complexity" evidence="2">
    <location>
        <begin position="100"/>
        <end position="111"/>
    </location>
</feature>
<dbReference type="GO" id="GO:0000398">
    <property type="term" value="P:mRNA splicing, via spliceosome"/>
    <property type="evidence" value="ECO:0007669"/>
    <property type="project" value="TreeGrafter"/>
</dbReference>
<accession>A0AAV5RE96</accession>
<organism evidence="5 6">
    <name type="scientific">Starmerella bacillaris</name>
    <name type="common">Yeast</name>
    <name type="synonym">Candida zemplinina</name>
    <dbReference type="NCBI Taxonomy" id="1247836"/>
    <lineage>
        <taxon>Eukaryota</taxon>
        <taxon>Fungi</taxon>
        <taxon>Dikarya</taxon>
        <taxon>Ascomycota</taxon>
        <taxon>Saccharomycotina</taxon>
        <taxon>Dipodascomycetes</taxon>
        <taxon>Dipodascales</taxon>
        <taxon>Trichomonascaceae</taxon>
        <taxon>Starmerella</taxon>
    </lineage>
</organism>
<dbReference type="Proteomes" id="UP001362899">
    <property type="component" value="Unassembled WGS sequence"/>
</dbReference>
<evidence type="ECO:0000256" key="1">
    <source>
        <dbReference type="PROSITE-ProRule" id="PRU00176"/>
    </source>
</evidence>
<dbReference type="SMART" id="SM00360">
    <property type="entry name" value="RRM"/>
    <property type="match status" value="1"/>
</dbReference>
<dbReference type="InterPro" id="IPR007275">
    <property type="entry name" value="YTH_domain"/>
</dbReference>
<dbReference type="EMBL" id="BTGC01000003">
    <property type="protein sequence ID" value="GMM49884.1"/>
    <property type="molecule type" value="Genomic_DNA"/>
</dbReference>
<evidence type="ECO:0000313" key="6">
    <source>
        <dbReference type="Proteomes" id="UP001362899"/>
    </source>
</evidence>
<dbReference type="GO" id="GO:0003729">
    <property type="term" value="F:mRNA binding"/>
    <property type="evidence" value="ECO:0007669"/>
    <property type="project" value="TreeGrafter"/>
</dbReference>
<dbReference type="Gene3D" id="3.10.590.10">
    <property type="entry name" value="ph1033 like domains"/>
    <property type="match status" value="1"/>
</dbReference>
<dbReference type="AlphaFoldDB" id="A0AAV5RE96"/>
<evidence type="ECO:0000256" key="2">
    <source>
        <dbReference type="SAM" id="MobiDB-lite"/>
    </source>
</evidence>
<dbReference type="PANTHER" id="PTHR12357:SF3">
    <property type="entry name" value="YTH DOMAIN-CONTAINING PROTEIN 1"/>
    <property type="match status" value="1"/>
</dbReference>
<dbReference type="Pfam" id="PF25701">
    <property type="entry name" value="RRM_YTH1"/>
    <property type="match status" value="1"/>
</dbReference>
<keyword evidence="6" id="KW-1185">Reference proteome</keyword>
<feature type="domain" description="RRM" evidence="3">
    <location>
        <begin position="213"/>
        <end position="286"/>
    </location>
</feature>
<comment type="caution">
    <text evidence="5">The sequence shown here is derived from an EMBL/GenBank/DDBJ whole genome shotgun (WGS) entry which is preliminary data.</text>
</comment>
<feature type="region of interest" description="Disordered" evidence="2">
    <location>
        <begin position="88"/>
        <end position="111"/>
    </location>
</feature>
<dbReference type="PANTHER" id="PTHR12357">
    <property type="entry name" value="YTH YT521-B HOMOLOGY DOMAIN-CONTAINING"/>
    <property type="match status" value="1"/>
</dbReference>
<sequence length="493" mass="55010">MYGDDFITENTVSQIVYSKARDVSVLHRALPGLCLSKGCIQGCVHGYQNYQNKSLIQEYEPIVNIKAFDAPVLEFTDAEWPEWSQWQNPRSNWSERSRSIDSIGSTDTSDTAFSSVSQSLYSETESEAETLNESSFNVSGNSSLLNSNLSSLFNLARYNIKPNSAKPLAQKPAVHTKSVKSVRKSSDSTPSISPSKKGSYSTNNCLHPAKSGHTLWVGNLPHNAELEDLCNLFGTPKLQSIYLIQRTGCAFVNYTDAKGLKEGFEIVERRGSKIRENSIVVREQQPQNVESTEIAQPTSAKGAKNRYFICKSLTVADLEEAQHTNMWSTQIRNLSKFNEAYETSQNTYLVFSVNRMSCFYGVARLESTFEEAQELNAAAKDDRSQMALVTPTESFLHKKDGVLVPAGQTVFDPLRGSQFWMAHDCPVEEPQVEKFTSPAKIKWITVPNSSVPFSKTKSMKNILNQNKPLKVARDGTEIDPAIAKTLCELFEQN</sequence>
<dbReference type="PROSITE" id="PS50102">
    <property type="entry name" value="RRM"/>
    <property type="match status" value="1"/>
</dbReference>
<evidence type="ECO:0000259" key="4">
    <source>
        <dbReference type="PROSITE" id="PS50882"/>
    </source>
</evidence>
<dbReference type="InterPro" id="IPR035979">
    <property type="entry name" value="RBD_domain_sf"/>
</dbReference>
<dbReference type="InterPro" id="IPR057720">
    <property type="entry name" value="RRM_YTH1"/>
</dbReference>
<gene>
    <name evidence="5" type="ORF">DASB73_008420</name>
</gene>
<dbReference type="InterPro" id="IPR000504">
    <property type="entry name" value="RRM_dom"/>
</dbReference>
<dbReference type="InterPro" id="IPR012677">
    <property type="entry name" value="Nucleotide-bd_a/b_plait_sf"/>
</dbReference>
<dbReference type="SUPFAM" id="SSF54928">
    <property type="entry name" value="RNA-binding domain, RBD"/>
    <property type="match status" value="1"/>
</dbReference>
<proteinExistence type="predicted"/>
<dbReference type="Pfam" id="PF04146">
    <property type="entry name" value="YTH"/>
    <property type="match status" value="1"/>
</dbReference>
<dbReference type="GO" id="GO:0005654">
    <property type="term" value="C:nucleoplasm"/>
    <property type="evidence" value="ECO:0007669"/>
    <property type="project" value="TreeGrafter"/>
</dbReference>
<evidence type="ECO:0000313" key="5">
    <source>
        <dbReference type="EMBL" id="GMM49884.1"/>
    </source>
</evidence>
<keyword evidence="1" id="KW-0694">RNA-binding</keyword>
<dbReference type="GO" id="GO:1990247">
    <property type="term" value="F:N6-methyladenosine-containing RNA reader activity"/>
    <property type="evidence" value="ECO:0007669"/>
    <property type="project" value="TreeGrafter"/>
</dbReference>
<evidence type="ECO:0000259" key="3">
    <source>
        <dbReference type="PROSITE" id="PS50102"/>
    </source>
</evidence>
<dbReference type="GO" id="GO:0000381">
    <property type="term" value="P:regulation of alternative mRNA splicing, via spliceosome"/>
    <property type="evidence" value="ECO:0007669"/>
    <property type="project" value="TreeGrafter"/>
</dbReference>
<feature type="compositionally biased region" description="Low complexity" evidence="2">
    <location>
        <begin position="187"/>
        <end position="197"/>
    </location>
</feature>
<dbReference type="InterPro" id="IPR045168">
    <property type="entry name" value="YTH_prot"/>
</dbReference>
<dbReference type="CDD" id="cd21134">
    <property type="entry name" value="YTH"/>
    <property type="match status" value="1"/>
</dbReference>
<name>A0AAV5RE96_STABA</name>
<dbReference type="Gene3D" id="3.30.70.330">
    <property type="match status" value="1"/>
</dbReference>